<evidence type="ECO:0000256" key="3">
    <source>
        <dbReference type="ARBA" id="ARBA00038502"/>
    </source>
</evidence>
<evidence type="ECO:0000256" key="1">
    <source>
        <dbReference type="ARBA" id="ARBA00022679"/>
    </source>
</evidence>
<accession>A0ABY9TN42</accession>
<dbReference type="InterPro" id="IPR016181">
    <property type="entry name" value="Acyl_CoA_acyltransferase"/>
</dbReference>
<keyword evidence="2" id="KW-0012">Acyltransferase</keyword>
<dbReference type="PANTHER" id="PTHR43792:SF8">
    <property type="entry name" value="[RIBOSOMAL PROTEIN US5]-ALANINE N-ACETYLTRANSFERASE"/>
    <property type="match status" value="1"/>
</dbReference>
<evidence type="ECO:0000313" key="5">
    <source>
        <dbReference type="EMBL" id="WNC69816.1"/>
    </source>
</evidence>
<evidence type="ECO:0000256" key="2">
    <source>
        <dbReference type="ARBA" id="ARBA00023315"/>
    </source>
</evidence>
<dbReference type="InterPro" id="IPR051531">
    <property type="entry name" value="N-acetyltransferase"/>
</dbReference>
<gene>
    <name evidence="5" type="ORF">RI845_06660</name>
</gene>
<evidence type="ECO:0000313" key="6">
    <source>
        <dbReference type="Proteomes" id="UP001248581"/>
    </source>
</evidence>
<reference evidence="6" key="1">
    <citation type="submission" date="2023-09" db="EMBL/GenBank/DDBJ databases">
        <authorList>
            <person name="Li S."/>
            <person name="Li X."/>
            <person name="Zhang C."/>
            <person name="Zhao Z."/>
        </authorList>
    </citation>
    <scope>NUCLEOTIDE SEQUENCE [LARGE SCALE GENOMIC DNA]</scope>
    <source>
        <strain evidence="6">SQ345</strain>
    </source>
</reference>
<dbReference type="EMBL" id="CP134146">
    <property type="protein sequence ID" value="WNC69816.1"/>
    <property type="molecule type" value="Genomic_DNA"/>
</dbReference>
<comment type="similarity">
    <text evidence="3">Belongs to the acetyltransferase family. RimJ subfamily.</text>
</comment>
<dbReference type="Proteomes" id="UP001248581">
    <property type="component" value="Chromosome"/>
</dbReference>
<name>A0ABY9TN42_9GAMM</name>
<protein>
    <submittedName>
        <fullName evidence="5">GNAT family N-acetyltransferase</fullName>
    </submittedName>
</protein>
<sequence length="168" mass="18836">MKFETLSERHLDLLFQFELDNRGWFESLISSRGDDFYTLPSIQSHIAKCISDAKLNNSWSGVLIDKGKLIARANLKDLCLQSKSCSVGYRVAKTSIGKGYASYCLGELIKKAIDLYSIEFLNAQVLDNNPASKAVLQKFGFKPISHQPNFVELNTVKLGCTTFRYVVA</sequence>
<dbReference type="InterPro" id="IPR000182">
    <property type="entry name" value="GNAT_dom"/>
</dbReference>
<proteinExistence type="inferred from homology"/>
<keyword evidence="1" id="KW-0808">Transferase</keyword>
<keyword evidence="6" id="KW-1185">Reference proteome</keyword>
<dbReference type="PANTHER" id="PTHR43792">
    <property type="entry name" value="GNAT FAMILY, PUTATIVE (AFU_ORTHOLOGUE AFUA_3G00765)-RELATED-RELATED"/>
    <property type="match status" value="1"/>
</dbReference>
<feature type="domain" description="N-acetyltransferase" evidence="4">
    <location>
        <begin position="5"/>
        <end position="142"/>
    </location>
</feature>
<dbReference type="RefSeq" id="WP_348388958.1">
    <property type="nucleotide sequence ID" value="NZ_CP134146.1"/>
</dbReference>
<dbReference type="SUPFAM" id="SSF55729">
    <property type="entry name" value="Acyl-CoA N-acyltransferases (Nat)"/>
    <property type="match status" value="1"/>
</dbReference>
<evidence type="ECO:0000259" key="4">
    <source>
        <dbReference type="Pfam" id="PF13302"/>
    </source>
</evidence>
<organism evidence="5 6">
    <name type="scientific">Thalassotalea nanhaiensis</name>
    <dbReference type="NCBI Taxonomy" id="3065648"/>
    <lineage>
        <taxon>Bacteria</taxon>
        <taxon>Pseudomonadati</taxon>
        <taxon>Pseudomonadota</taxon>
        <taxon>Gammaproteobacteria</taxon>
        <taxon>Alteromonadales</taxon>
        <taxon>Colwelliaceae</taxon>
        <taxon>Thalassotalea</taxon>
    </lineage>
</organism>
<dbReference type="Pfam" id="PF13302">
    <property type="entry name" value="Acetyltransf_3"/>
    <property type="match status" value="1"/>
</dbReference>
<dbReference type="Gene3D" id="3.40.630.30">
    <property type="match status" value="1"/>
</dbReference>